<dbReference type="PANTHER" id="PTHR35789">
    <property type="entry name" value="SPORE GERMINATION PROTEIN B3"/>
    <property type="match status" value="1"/>
</dbReference>
<dbReference type="Gene3D" id="3.30.300.210">
    <property type="entry name" value="Nutrient germinant receptor protein C, domain 3"/>
    <property type="match status" value="1"/>
</dbReference>
<gene>
    <name evidence="10" type="primary">gerBC_5</name>
    <name evidence="10" type="ORF">CLHUN_34720</name>
</gene>
<evidence type="ECO:0000256" key="6">
    <source>
        <dbReference type="ARBA" id="ARBA00023139"/>
    </source>
</evidence>
<dbReference type="OrthoDB" id="9816067at2"/>
<dbReference type="InterPro" id="IPR038501">
    <property type="entry name" value="Spore_GerAC_C_sf"/>
</dbReference>
<dbReference type="GO" id="GO:0009847">
    <property type="term" value="P:spore germination"/>
    <property type="evidence" value="ECO:0007669"/>
    <property type="project" value="InterPro"/>
</dbReference>
<feature type="domain" description="Spore germination GerAC-like C-terminal" evidence="8">
    <location>
        <begin position="213"/>
        <end position="378"/>
    </location>
</feature>
<comment type="caution">
    <text evidence="10">The sequence shown here is derived from an EMBL/GenBank/DDBJ whole genome shotgun (WGS) entry which is preliminary data.</text>
</comment>
<dbReference type="Pfam" id="PF25198">
    <property type="entry name" value="Spore_GerAC_N"/>
    <property type="match status" value="1"/>
</dbReference>
<organism evidence="10 11">
    <name type="scientific">Ruminiclostridium hungatei</name>
    <name type="common">Clostridium hungatei</name>
    <dbReference type="NCBI Taxonomy" id="48256"/>
    <lineage>
        <taxon>Bacteria</taxon>
        <taxon>Bacillati</taxon>
        <taxon>Bacillota</taxon>
        <taxon>Clostridia</taxon>
        <taxon>Eubacteriales</taxon>
        <taxon>Oscillospiraceae</taxon>
        <taxon>Ruminiclostridium</taxon>
    </lineage>
</organism>
<protein>
    <submittedName>
        <fullName evidence="10">Spore germination protein B3</fullName>
    </submittedName>
</protein>
<dbReference type="InterPro" id="IPR057336">
    <property type="entry name" value="GerAC_N"/>
</dbReference>
<name>A0A1V4SFL3_RUMHU</name>
<evidence type="ECO:0000259" key="9">
    <source>
        <dbReference type="Pfam" id="PF25198"/>
    </source>
</evidence>
<keyword evidence="6" id="KW-0564">Palmitate</keyword>
<dbReference type="STRING" id="48256.CLHUN_34720"/>
<dbReference type="AlphaFoldDB" id="A0A1V4SFL3"/>
<evidence type="ECO:0000256" key="3">
    <source>
        <dbReference type="ARBA" id="ARBA00022544"/>
    </source>
</evidence>
<keyword evidence="4" id="KW-0732">Signal</keyword>
<dbReference type="InterPro" id="IPR046953">
    <property type="entry name" value="Spore_GerAC-like_C"/>
</dbReference>
<dbReference type="PROSITE" id="PS51257">
    <property type="entry name" value="PROKAR_LIPOPROTEIN"/>
    <property type="match status" value="1"/>
</dbReference>
<dbReference type="EMBL" id="MZGX01000026">
    <property type="protein sequence ID" value="OPX42650.1"/>
    <property type="molecule type" value="Genomic_DNA"/>
</dbReference>
<evidence type="ECO:0000256" key="2">
    <source>
        <dbReference type="ARBA" id="ARBA00007886"/>
    </source>
</evidence>
<dbReference type="InterPro" id="IPR008844">
    <property type="entry name" value="Spore_GerAC-like"/>
</dbReference>
<evidence type="ECO:0000256" key="5">
    <source>
        <dbReference type="ARBA" id="ARBA00023136"/>
    </source>
</evidence>
<evidence type="ECO:0000259" key="8">
    <source>
        <dbReference type="Pfam" id="PF05504"/>
    </source>
</evidence>
<evidence type="ECO:0000313" key="10">
    <source>
        <dbReference type="EMBL" id="OPX42650.1"/>
    </source>
</evidence>
<dbReference type="GO" id="GO:0016020">
    <property type="term" value="C:membrane"/>
    <property type="evidence" value="ECO:0007669"/>
    <property type="project" value="UniProtKB-SubCell"/>
</dbReference>
<evidence type="ECO:0000313" key="11">
    <source>
        <dbReference type="Proteomes" id="UP000191554"/>
    </source>
</evidence>
<dbReference type="Proteomes" id="UP000191554">
    <property type="component" value="Unassembled WGS sequence"/>
</dbReference>
<dbReference type="RefSeq" id="WP_080065895.1">
    <property type="nucleotide sequence ID" value="NZ_MZGX01000026.1"/>
</dbReference>
<sequence>MRGICIRSLRIVLIEIITVMCLLLSGCWDRTEINDLALITASSYDTAPGGKLQYSVQILVPSGGSKGGQGGAAAPKKNFIVETAVGIDPGDAEKNVQNKFPRRLFRGHRRVIILGEELAKQGIDIMLDSIGRDPQNRLRTNVVVAKGQKGYDLLKTEYPIERIPTEAMREMAVLGVGIDANIHDMLIAASSKGMQPIALAIEKTKGEEGFKTTGLALFNDLKLAGYLDAEKTEGYLWIMGKQKNGIIATEVPRYDGVVRVNIKGQDARVIPKFKGKTPYILVEITGSGSIYGNSTKLDLSVPDNINIVQKAIIERIRKQVENTIASVQKEVGTDVFCFGMAFHQFKPCEWKKLEKQWDDIFPYLKVYISVDFKIKTSGMSGPPLYLKKDEIKK</sequence>
<dbReference type="NCBIfam" id="TIGR02887">
    <property type="entry name" value="spore_ger_x_C"/>
    <property type="match status" value="1"/>
</dbReference>
<dbReference type="Pfam" id="PF05504">
    <property type="entry name" value="Spore_GerAC"/>
    <property type="match status" value="1"/>
</dbReference>
<evidence type="ECO:0000256" key="7">
    <source>
        <dbReference type="ARBA" id="ARBA00023288"/>
    </source>
</evidence>
<keyword evidence="11" id="KW-1185">Reference proteome</keyword>
<keyword evidence="5" id="KW-0472">Membrane</keyword>
<accession>A0A1V4SFL3</accession>
<keyword evidence="7" id="KW-0449">Lipoprotein</keyword>
<evidence type="ECO:0000256" key="4">
    <source>
        <dbReference type="ARBA" id="ARBA00022729"/>
    </source>
</evidence>
<keyword evidence="3" id="KW-0309">Germination</keyword>
<proteinExistence type="inferred from homology"/>
<dbReference type="PANTHER" id="PTHR35789:SF1">
    <property type="entry name" value="SPORE GERMINATION PROTEIN B3"/>
    <property type="match status" value="1"/>
</dbReference>
<reference evidence="10 11" key="1">
    <citation type="submission" date="2017-03" db="EMBL/GenBank/DDBJ databases">
        <title>Genome sequence of Clostridium hungatei DSM 14427.</title>
        <authorList>
            <person name="Poehlein A."/>
            <person name="Daniel R."/>
        </authorList>
    </citation>
    <scope>NUCLEOTIDE SEQUENCE [LARGE SCALE GENOMIC DNA]</scope>
    <source>
        <strain evidence="10 11">DSM 14427</strain>
    </source>
</reference>
<feature type="domain" description="Spore germination protein N-terminal" evidence="9">
    <location>
        <begin position="29"/>
        <end position="202"/>
    </location>
</feature>
<evidence type="ECO:0000256" key="1">
    <source>
        <dbReference type="ARBA" id="ARBA00004635"/>
    </source>
</evidence>
<comment type="similarity">
    <text evidence="2">Belongs to the GerABKC lipoprotein family.</text>
</comment>
<comment type="subcellular location">
    <subcellularLocation>
        <location evidence="1">Membrane</location>
        <topology evidence="1">Lipid-anchor</topology>
    </subcellularLocation>
</comment>